<keyword evidence="5" id="KW-0501">Molybdenum cofactor biosynthesis</keyword>
<dbReference type="PANTHER" id="PTHR23404">
    <property type="entry name" value="MOLYBDOPTERIN SYNTHASE RELATED"/>
    <property type="match status" value="1"/>
</dbReference>
<dbReference type="InterPro" id="IPR003448">
    <property type="entry name" value="Mopterin_biosynth_MoaE"/>
</dbReference>
<evidence type="ECO:0000256" key="6">
    <source>
        <dbReference type="ARBA" id="ARBA00026066"/>
    </source>
</evidence>
<name>A0ABW5EEF5_9GAMM</name>
<evidence type="ECO:0000313" key="13">
    <source>
        <dbReference type="EMBL" id="MFD2310715.1"/>
    </source>
</evidence>
<evidence type="ECO:0000256" key="9">
    <source>
        <dbReference type="ARBA" id="ARBA00030781"/>
    </source>
</evidence>
<evidence type="ECO:0000256" key="10">
    <source>
        <dbReference type="ARBA" id="ARBA00032474"/>
    </source>
</evidence>
<evidence type="ECO:0000256" key="11">
    <source>
        <dbReference type="ARBA" id="ARBA00049878"/>
    </source>
</evidence>
<comment type="pathway">
    <text evidence="1">Cofactor biosynthesis; molybdopterin biosynthesis.</text>
</comment>
<evidence type="ECO:0000256" key="1">
    <source>
        <dbReference type="ARBA" id="ARBA00005046"/>
    </source>
</evidence>
<sequence length="150" mass="16959">MAIAVSVQREAFDVAAEYAQLRRDNSADGATAMFVGSVRDFNVAQSVAHLELEHYPGMTEKVLREIAGEARQRWQLGRARIVHRFGRLDPGEDIVFVGAAAPHRQAALDACAFMMDFLKTRAPFWKKESGPDGERWVEARESDRDALRRW</sequence>
<comment type="catalytic activity">
    <reaction evidence="11">
        <text>2 [molybdopterin-synthase sulfur-carrier protein]-C-terminal-Gly-aminoethanethioate + cyclic pyranopterin phosphate + H2O = molybdopterin + 2 [molybdopterin-synthase sulfur-carrier protein]-C-terminal Gly-Gly + 2 H(+)</text>
        <dbReference type="Rhea" id="RHEA:26333"/>
        <dbReference type="Rhea" id="RHEA-COMP:12202"/>
        <dbReference type="Rhea" id="RHEA-COMP:19907"/>
        <dbReference type="ChEBI" id="CHEBI:15377"/>
        <dbReference type="ChEBI" id="CHEBI:15378"/>
        <dbReference type="ChEBI" id="CHEBI:58698"/>
        <dbReference type="ChEBI" id="CHEBI:59648"/>
        <dbReference type="ChEBI" id="CHEBI:90778"/>
        <dbReference type="ChEBI" id="CHEBI:232372"/>
        <dbReference type="EC" id="2.8.1.12"/>
    </reaction>
</comment>
<dbReference type="SUPFAM" id="SSF54690">
    <property type="entry name" value="Molybdopterin synthase subunit MoaE"/>
    <property type="match status" value="1"/>
</dbReference>
<comment type="caution">
    <text evidence="13">The sequence shown here is derived from an EMBL/GenBank/DDBJ whole genome shotgun (WGS) entry which is preliminary data.</text>
</comment>
<comment type="subunit">
    <text evidence="6">Heterotetramer of 2 MoaD subunits and 2 MoaE subunits. Also stable as homodimer. The enzyme changes between these two forms during catalysis.</text>
</comment>
<dbReference type="EMBL" id="JBHUJD010000010">
    <property type="protein sequence ID" value="MFD2310715.1"/>
    <property type="molecule type" value="Genomic_DNA"/>
</dbReference>
<dbReference type="GO" id="GO:0030366">
    <property type="term" value="F:molybdopterin synthase activity"/>
    <property type="evidence" value="ECO:0007669"/>
    <property type="project" value="UniProtKB-EC"/>
</dbReference>
<keyword evidence="14" id="KW-1185">Reference proteome</keyword>
<keyword evidence="13" id="KW-0808">Transferase</keyword>
<protein>
    <recommendedName>
        <fullName evidence="4">Molybdopterin synthase catalytic subunit</fullName>
        <ecNumber evidence="3">2.8.1.12</ecNumber>
    </recommendedName>
    <alternativeName>
        <fullName evidence="9">MPT synthase subunit 2</fullName>
    </alternativeName>
    <alternativeName>
        <fullName evidence="7">Molybdenum cofactor biosynthesis protein E</fullName>
    </alternativeName>
    <alternativeName>
        <fullName evidence="8">Molybdopterin-converting factor large subunit</fullName>
    </alternativeName>
    <alternativeName>
        <fullName evidence="10">Molybdopterin-converting factor subunit 2</fullName>
    </alternativeName>
</protein>
<dbReference type="NCBIfam" id="NF007959">
    <property type="entry name" value="PRK10678.1"/>
    <property type="match status" value="1"/>
</dbReference>
<proteinExistence type="inferred from homology"/>
<evidence type="ECO:0000256" key="12">
    <source>
        <dbReference type="SAM" id="MobiDB-lite"/>
    </source>
</evidence>
<comment type="similarity">
    <text evidence="2">Belongs to the MoaE family.</text>
</comment>
<reference evidence="14" key="1">
    <citation type="journal article" date="2019" name="Int. J. Syst. Evol. Microbiol.">
        <title>The Global Catalogue of Microorganisms (GCM) 10K type strain sequencing project: providing services to taxonomists for standard genome sequencing and annotation.</title>
        <authorList>
            <consortium name="The Broad Institute Genomics Platform"/>
            <consortium name="The Broad Institute Genome Sequencing Center for Infectious Disease"/>
            <person name="Wu L."/>
            <person name="Ma J."/>
        </authorList>
    </citation>
    <scope>NUCLEOTIDE SEQUENCE [LARGE SCALE GENOMIC DNA]</scope>
    <source>
        <strain evidence="14">KCTC 12848</strain>
    </source>
</reference>
<dbReference type="RefSeq" id="WP_377535676.1">
    <property type="nucleotide sequence ID" value="NZ_JAPIVK010000005.1"/>
</dbReference>
<evidence type="ECO:0000256" key="4">
    <source>
        <dbReference type="ARBA" id="ARBA00013858"/>
    </source>
</evidence>
<dbReference type="Pfam" id="PF02391">
    <property type="entry name" value="MoaE"/>
    <property type="match status" value="1"/>
</dbReference>
<feature type="region of interest" description="Disordered" evidence="12">
    <location>
        <begin position="128"/>
        <end position="150"/>
    </location>
</feature>
<dbReference type="InterPro" id="IPR036563">
    <property type="entry name" value="MoaE_sf"/>
</dbReference>
<dbReference type="Gene3D" id="3.90.1170.40">
    <property type="entry name" value="Molybdopterin biosynthesis MoaE subunit"/>
    <property type="match status" value="1"/>
</dbReference>
<evidence type="ECO:0000313" key="14">
    <source>
        <dbReference type="Proteomes" id="UP001597425"/>
    </source>
</evidence>
<gene>
    <name evidence="13" type="primary">moaE</name>
    <name evidence="13" type="ORF">ACFSKX_09840</name>
</gene>
<evidence type="ECO:0000256" key="7">
    <source>
        <dbReference type="ARBA" id="ARBA00029745"/>
    </source>
</evidence>
<evidence type="ECO:0000256" key="2">
    <source>
        <dbReference type="ARBA" id="ARBA00005426"/>
    </source>
</evidence>
<accession>A0ABW5EEF5</accession>
<evidence type="ECO:0000256" key="5">
    <source>
        <dbReference type="ARBA" id="ARBA00023150"/>
    </source>
</evidence>
<dbReference type="Proteomes" id="UP001597425">
    <property type="component" value="Unassembled WGS sequence"/>
</dbReference>
<organism evidence="13 14">
    <name type="scientific">Microbulbifer halophilus</name>
    <dbReference type="NCBI Taxonomy" id="453963"/>
    <lineage>
        <taxon>Bacteria</taxon>
        <taxon>Pseudomonadati</taxon>
        <taxon>Pseudomonadota</taxon>
        <taxon>Gammaproteobacteria</taxon>
        <taxon>Cellvibrionales</taxon>
        <taxon>Microbulbiferaceae</taxon>
        <taxon>Microbulbifer</taxon>
    </lineage>
</organism>
<dbReference type="CDD" id="cd00756">
    <property type="entry name" value="MoaE"/>
    <property type="match status" value="1"/>
</dbReference>
<evidence type="ECO:0000256" key="3">
    <source>
        <dbReference type="ARBA" id="ARBA00011950"/>
    </source>
</evidence>
<dbReference type="EC" id="2.8.1.12" evidence="3"/>
<evidence type="ECO:0000256" key="8">
    <source>
        <dbReference type="ARBA" id="ARBA00030407"/>
    </source>
</evidence>